<gene>
    <name evidence="1" type="ORF">GEV33_003193</name>
</gene>
<dbReference type="FunFam" id="2.60.40.60:FF:000285">
    <property type="entry name" value="Calsyntenin-1, isoform C"/>
    <property type="match status" value="1"/>
</dbReference>
<dbReference type="EMBL" id="JABDTM020014166">
    <property type="protein sequence ID" value="KAH0819598.1"/>
    <property type="molecule type" value="Genomic_DNA"/>
</dbReference>
<dbReference type="AlphaFoldDB" id="A0A8J6HSU5"/>
<evidence type="ECO:0000313" key="2">
    <source>
        <dbReference type="Proteomes" id="UP000719412"/>
    </source>
</evidence>
<organism evidence="1 2">
    <name type="scientific">Tenebrio molitor</name>
    <name type="common">Yellow mealworm beetle</name>
    <dbReference type="NCBI Taxonomy" id="7067"/>
    <lineage>
        <taxon>Eukaryota</taxon>
        <taxon>Metazoa</taxon>
        <taxon>Ecdysozoa</taxon>
        <taxon>Arthropoda</taxon>
        <taxon>Hexapoda</taxon>
        <taxon>Insecta</taxon>
        <taxon>Pterygota</taxon>
        <taxon>Neoptera</taxon>
        <taxon>Endopterygota</taxon>
        <taxon>Coleoptera</taxon>
        <taxon>Polyphaga</taxon>
        <taxon>Cucujiformia</taxon>
        <taxon>Tenebrionidae</taxon>
        <taxon>Tenebrio</taxon>
    </lineage>
</organism>
<accession>A0A8J6HSU5</accession>
<reference evidence="1" key="2">
    <citation type="submission" date="2021-08" db="EMBL/GenBank/DDBJ databases">
        <authorList>
            <person name="Eriksson T."/>
        </authorList>
    </citation>
    <scope>NUCLEOTIDE SEQUENCE</scope>
    <source>
        <strain evidence="1">Stoneville</strain>
        <tissue evidence="1">Whole head</tissue>
    </source>
</reference>
<name>A0A8J6HSU5_TENMO</name>
<protein>
    <submittedName>
        <fullName evidence="1">Uncharacterized protein</fullName>
    </submittedName>
</protein>
<proteinExistence type="predicted"/>
<reference evidence="1" key="1">
    <citation type="journal article" date="2020" name="J Insects Food Feed">
        <title>The yellow mealworm (Tenebrio molitor) genome: a resource for the emerging insects as food and feed industry.</title>
        <authorList>
            <person name="Eriksson T."/>
            <person name="Andere A."/>
            <person name="Kelstrup H."/>
            <person name="Emery V."/>
            <person name="Picard C."/>
        </authorList>
    </citation>
    <scope>NUCLEOTIDE SEQUENCE</scope>
    <source>
        <strain evidence="1">Stoneville</strain>
        <tissue evidence="1">Whole head</tissue>
    </source>
</reference>
<evidence type="ECO:0000313" key="1">
    <source>
        <dbReference type="EMBL" id="KAH0819598.1"/>
    </source>
</evidence>
<sequence length="179" mass="19821">MGHSRLPCGERIKSDSILSERRAPKLDVDNLENGYHGLVKENETIVEVTPAIRAIGEQVCSFRIVNKHHGEAPFEIVSKEDGFAELRARRVLNCEKRRNYKFDIAAVGCNGKQSVRSESVVFLNLSKATRSTRVKWLASGGAQGSSGYVSGIELLAVPAEQENAHAVVRGYGDDDRIWR</sequence>
<dbReference type="Proteomes" id="UP000719412">
    <property type="component" value="Unassembled WGS sequence"/>
</dbReference>
<comment type="caution">
    <text evidence="1">The sequence shown here is derived from an EMBL/GenBank/DDBJ whole genome shotgun (WGS) entry which is preliminary data.</text>
</comment>
<keyword evidence="2" id="KW-1185">Reference proteome</keyword>